<protein>
    <submittedName>
        <fullName evidence="1">Uncharacterized protein</fullName>
    </submittedName>
</protein>
<keyword evidence="2" id="KW-1185">Reference proteome</keyword>
<organism evidence="1 2">
    <name type="scientific">Hyalomma asiaticum</name>
    <name type="common">Tick</name>
    <dbReference type="NCBI Taxonomy" id="266040"/>
    <lineage>
        <taxon>Eukaryota</taxon>
        <taxon>Metazoa</taxon>
        <taxon>Ecdysozoa</taxon>
        <taxon>Arthropoda</taxon>
        <taxon>Chelicerata</taxon>
        <taxon>Arachnida</taxon>
        <taxon>Acari</taxon>
        <taxon>Parasitiformes</taxon>
        <taxon>Ixodida</taxon>
        <taxon>Ixodoidea</taxon>
        <taxon>Ixodidae</taxon>
        <taxon>Hyalomminae</taxon>
        <taxon>Hyalomma</taxon>
    </lineage>
</organism>
<evidence type="ECO:0000313" key="2">
    <source>
        <dbReference type="Proteomes" id="UP000821845"/>
    </source>
</evidence>
<gene>
    <name evidence="1" type="ORF">HPB50_020092</name>
</gene>
<reference evidence="1" key="1">
    <citation type="submission" date="2020-05" db="EMBL/GenBank/DDBJ databases">
        <title>Large-scale comparative analyses of tick genomes elucidate their genetic diversity and vector capacities.</title>
        <authorList>
            <person name="Jia N."/>
            <person name="Wang J."/>
            <person name="Shi W."/>
            <person name="Du L."/>
            <person name="Sun Y."/>
            <person name="Zhan W."/>
            <person name="Jiang J."/>
            <person name="Wang Q."/>
            <person name="Zhang B."/>
            <person name="Ji P."/>
            <person name="Sakyi L.B."/>
            <person name="Cui X."/>
            <person name="Yuan T."/>
            <person name="Jiang B."/>
            <person name="Yang W."/>
            <person name="Lam T.T.-Y."/>
            <person name="Chang Q."/>
            <person name="Ding S."/>
            <person name="Wang X."/>
            <person name="Zhu J."/>
            <person name="Ruan X."/>
            <person name="Zhao L."/>
            <person name="Wei J."/>
            <person name="Que T."/>
            <person name="Du C."/>
            <person name="Cheng J."/>
            <person name="Dai P."/>
            <person name="Han X."/>
            <person name="Huang E."/>
            <person name="Gao Y."/>
            <person name="Liu J."/>
            <person name="Shao H."/>
            <person name="Ye R."/>
            <person name="Li L."/>
            <person name="Wei W."/>
            <person name="Wang X."/>
            <person name="Wang C."/>
            <person name="Yang T."/>
            <person name="Huo Q."/>
            <person name="Li W."/>
            <person name="Guo W."/>
            <person name="Chen H."/>
            <person name="Zhou L."/>
            <person name="Ni X."/>
            <person name="Tian J."/>
            <person name="Zhou Y."/>
            <person name="Sheng Y."/>
            <person name="Liu T."/>
            <person name="Pan Y."/>
            <person name="Xia L."/>
            <person name="Li J."/>
            <person name="Zhao F."/>
            <person name="Cao W."/>
        </authorList>
    </citation>
    <scope>NUCLEOTIDE SEQUENCE</scope>
    <source>
        <strain evidence="1">Hyas-2018</strain>
    </source>
</reference>
<dbReference type="EMBL" id="CM023489">
    <property type="protein sequence ID" value="KAH6922894.1"/>
    <property type="molecule type" value="Genomic_DNA"/>
</dbReference>
<name>A0ACB7RN89_HYAAI</name>
<accession>A0ACB7RN89</accession>
<proteinExistence type="predicted"/>
<evidence type="ECO:0000313" key="1">
    <source>
        <dbReference type="EMBL" id="KAH6922894.1"/>
    </source>
</evidence>
<sequence>MHIRLPRQLHCAEFHPDGVTVAVAGRDSAVRVYDMRSKRLLQEYNAHEGMVNSMHFHPSGNYLVTGASDSLTRVFDVLRGRLLYTLVTHMKPVHAVCFSHSGEHFATGGDDCQVILWKSCNADLTREEKPRKDNVRRNRCGCIEPVPTARPAKPMAVVHSAAQPPPVNQCGRMRAAGDVWLQRRDGRRSDRQHRVRELGELRQAFVGGRGEDHAHVDWESL</sequence>
<comment type="caution">
    <text evidence="1">The sequence shown here is derived from an EMBL/GenBank/DDBJ whole genome shotgun (WGS) entry which is preliminary data.</text>
</comment>
<dbReference type="Proteomes" id="UP000821845">
    <property type="component" value="Chromosome 9"/>
</dbReference>